<proteinExistence type="predicted"/>
<dbReference type="AlphaFoldDB" id="A0AAN7XNU9"/>
<gene>
    <name evidence="1" type="ORF">PBY51_015583</name>
</gene>
<comment type="caution">
    <text evidence="1">The sequence shown here is derived from an EMBL/GenBank/DDBJ whole genome shotgun (WGS) entry which is preliminary data.</text>
</comment>
<evidence type="ECO:0000313" key="1">
    <source>
        <dbReference type="EMBL" id="KAK5864332.1"/>
    </source>
</evidence>
<accession>A0AAN7XNU9</accession>
<evidence type="ECO:0000313" key="2">
    <source>
        <dbReference type="Proteomes" id="UP001346869"/>
    </source>
</evidence>
<name>A0AAN7XNU9_ELEMC</name>
<reference evidence="1 2" key="1">
    <citation type="journal article" date="2023" name="Genes (Basel)">
        <title>Chromosome-Level Genome Assembly and Circadian Gene Repertoire of the Patagonia Blennie Eleginops maclovinus-The Closest Ancestral Proxy of Antarctic Cryonotothenioids.</title>
        <authorList>
            <person name="Cheng C.C."/>
            <person name="Rivera-Colon A.G."/>
            <person name="Minhas B.F."/>
            <person name="Wilson L."/>
            <person name="Rayamajhi N."/>
            <person name="Vargas-Chacoff L."/>
            <person name="Catchen J.M."/>
        </authorList>
    </citation>
    <scope>NUCLEOTIDE SEQUENCE [LARGE SCALE GENOMIC DNA]</scope>
    <source>
        <strain evidence="1">JMC-PN-2008</strain>
    </source>
</reference>
<reference evidence="1 2" key="2">
    <citation type="journal article" date="2023" name="Mol. Biol. Evol.">
        <title>Genomics of Secondarily Temperate Adaptation in the Only Non-Antarctic Icefish.</title>
        <authorList>
            <person name="Rivera-Colon A.G."/>
            <person name="Rayamajhi N."/>
            <person name="Minhas B.F."/>
            <person name="Madrigal G."/>
            <person name="Bilyk K.T."/>
            <person name="Yoon V."/>
            <person name="Hune M."/>
            <person name="Gregory S."/>
            <person name="Cheng C.H.C."/>
            <person name="Catchen J.M."/>
        </authorList>
    </citation>
    <scope>NUCLEOTIDE SEQUENCE [LARGE SCALE GENOMIC DNA]</scope>
    <source>
        <strain evidence="1">JMC-PN-2008</strain>
    </source>
</reference>
<protein>
    <submittedName>
        <fullName evidence="1">Uncharacterized protein</fullName>
    </submittedName>
</protein>
<organism evidence="1 2">
    <name type="scientific">Eleginops maclovinus</name>
    <name type="common">Patagonian blennie</name>
    <name type="synonym">Eleginus maclovinus</name>
    <dbReference type="NCBI Taxonomy" id="56733"/>
    <lineage>
        <taxon>Eukaryota</taxon>
        <taxon>Metazoa</taxon>
        <taxon>Chordata</taxon>
        <taxon>Craniata</taxon>
        <taxon>Vertebrata</taxon>
        <taxon>Euteleostomi</taxon>
        <taxon>Actinopterygii</taxon>
        <taxon>Neopterygii</taxon>
        <taxon>Teleostei</taxon>
        <taxon>Neoteleostei</taxon>
        <taxon>Acanthomorphata</taxon>
        <taxon>Eupercaria</taxon>
        <taxon>Perciformes</taxon>
        <taxon>Notothenioidei</taxon>
        <taxon>Eleginopidae</taxon>
        <taxon>Eleginops</taxon>
    </lineage>
</organism>
<dbReference type="EMBL" id="JAUZQC010000010">
    <property type="protein sequence ID" value="KAK5864332.1"/>
    <property type="molecule type" value="Genomic_DNA"/>
</dbReference>
<keyword evidence="2" id="KW-1185">Reference proteome</keyword>
<sequence>MIDHLRDSTGVHRQSESIPSIPGQLRVHRLSSLLFLFHPVACRSMDSERKTVATRQVTQPAGAVMDEAAGLQQSSADLSQHVSECLSARSLLHIQTEEFRAVRRAGER</sequence>
<dbReference type="Proteomes" id="UP001346869">
    <property type="component" value="Unassembled WGS sequence"/>
</dbReference>